<evidence type="ECO:0000256" key="1">
    <source>
        <dbReference type="ARBA" id="ARBA00004123"/>
    </source>
</evidence>
<reference evidence="7" key="1">
    <citation type="journal article" date="2013" name="Nature">
        <title>Draft genome of the wheat A-genome progenitor Triticum urartu.</title>
        <authorList>
            <person name="Ling H.Q."/>
            <person name="Zhao S."/>
            <person name="Liu D."/>
            <person name="Wang J."/>
            <person name="Sun H."/>
            <person name="Zhang C."/>
            <person name="Fan H."/>
            <person name="Li D."/>
            <person name="Dong L."/>
            <person name="Tao Y."/>
            <person name="Gao C."/>
            <person name="Wu H."/>
            <person name="Li Y."/>
            <person name="Cui Y."/>
            <person name="Guo X."/>
            <person name="Zheng S."/>
            <person name="Wang B."/>
            <person name="Yu K."/>
            <person name="Liang Q."/>
            <person name="Yang W."/>
            <person name="Lou X."/>
            <person name="Chen J."/>
            <person name="Feng M."/>
            <person name="Jian J."/>
            <person name="Zhang X."/>
            <person name="Luo G."/>
            <person name="Jiang Y."/>
            <person name="Liu J."/>
            <person name="Wang Z."/>
            <person name="Sha Y."/>
            <person name="Zhang B."/>
            <person name="Wu H."/>
            <person name="Tang D."/>
            <person name="Shen Q."/>
            <person name="Xue P."/>
            <person name="Zou S."/>
            <person name="Wang X."/>
            <person name="Liu X."/>
            <person name="Wang F."/>
            <person name="Yang Y."/>
            <person name="An X."/>
            <person name="Dong Z."/>
            <person name="Zhang K."/>
            <person name="Zhang X."/>
            <person name="Luo M.C."/>
            <person name="Dvorak J."/>
            <person name="Tong Y."/>
            <person name="Wang J."/>
            <person name="Yang H."/>
            <person name="Li Z."/>
            <person name="Wang D."/>
            <person name="Zhang A."/>
            <person name="Wang J."/>
        </authorList>
    </citation>
    <scope>NUCLEOTIDE SEQUENCE</scope>
    <source>
        <strain evidence="7">cv. G1812</strain>
    </source>
</reference>
<evidence type="ECO:0000256" key="3">
    <source>
        <dbReference type="ARBA" id="ARBA00023125"/>
    </source>
</evidence>
<accession>A0A8R7R465</accession>
<dbReference type="GO" id="GO:0003677">
    <property type="term" value="F:DNA binding"/>
    <property type="evidence" value="ECO:0007669"/>
    <property type="project" value="UniProtKB-KW"/>
</dbReference>
<dbReference type="SUPFAM" id="SSF101936">
    <property type="entry name" value="DNA-binding pseudobarrel domain"/>
    <property type="match status" value="1"/>
</dbReference>
<proteinExistence type="predicted"/>
<reference evidence="6" key="2">
    <citation type="submission" date="2018-03" db="EMBL/GenBank/DDBJ databases">
        <title>The Triticum urartu genome reveals the dynamic nature of wheat genome evolution.</title>
        <authorList>
            <person name="Ling H."/>
            <person name="Ma B."/>
            <person name="Shi X."/>
            <person name="Liu H."/>
            <person name="Dong L."/>
            <person name="Sun H."/>
            <person name="Cao Y."/>
            <person name="Gao Q."/>
            <person name="Zheng S."/>
            <person name="Li Y."/>
            <person name="Yu Y."/>
            <person name="Du H."/>
            <person name="Qi M."/>
            <person name="Li Y."/>
            <person name="Yu H."/>
            <person name="Cui Y."/>
            <person name="Wang N."/>
            <person name="Chen C."/>
            <person name="Wu H."/>
            <person name="Zhao Y."/>
            <person name="Zhang J."/>
            <person name="Li Y."/>
            <person name="Zhou W."/>
            <person name="Zhang B."/>
            <person name="Hu W."/>
            <person name="Eijk M."/>
            <person name="Tang J."/>
            <person name="Witsenboer H."/>
            <person name="Zhao S."/>
            <person name="Li Z."/>
            <person name="Zhang A."/>
            <person name="Wang D."/>
            <person name="Liang C."/>
        </authorList>
    </citation>
    <scope>NUCLEOTIDE SEQUENCE [LARGE SCALE GENOMIC DNA]</scope>
    <source>
        <strain evidence="6">cv. G1812</strain>
    </source>
</reference>
<keyword evidence="2" id="KW-0805">Transcription regulation</keyword>
<name>A0A8R7R465_TRIUA</name>
<keyword evidence="5" id="KW-0539">Nucleus</keyword>
<evidence type="ECO:0000256" key="4">
    <source>
        <dbReference type="ARBA" id="ARBA00023163"/>
    </source>
</evidence>
<dbReference type="AlphaFoldDB" id="A0A8R7R465"/>
<organism evidence="6 7">
    <name type="scientific">Triticum urartu</name>
    <name type="common">Red wild einkorn</name>
    <name type="synonym">Crithodium urartu</name>
    <dbReference type="NCBI Taxonomy" id="4572"/>
    <lineage>
        <taxon>Eukaryota</taxon>
        <taxon>Viridiplantae</taxon>
        <taxon>Streptophyta</taxon>
        <taxon>Embryophyta</taxon>
        <taxon>Tracheophyta</taxon>
        <taxon>Spermatophyta</taxon>
        <taxon>Magnoliopsida</taxon>
        <taxon>Liliopsida</taxon>
        <taxon>Poales</taxon>
        <taxon>Poaceae</taxon>
        <taxon>BOP clade</taxon>
        <taxon>Pooideae</taxon>
        <taxon>Triticodae</taxon>
        <taxon>Triticeae</taxon>
        <taxon>Triticinae</taxon>
        <taxon>Triticum</taxon>
    </lineage>
</organism>
<evidence type="ECO:0000256" key="5">
    <source>
        <dbReference type="ARBA" id="ARBA00023242"/>
    </source>
</evidence>
<evidence type="ECO:0000256" key="2">
    <source>
        <dbReference type="ARBA" id="ARBA00023015"/>
    </source>
</evidence>
<dbReference type="Gramene" id="TuG1812G0700004973.01.T01">
    <property type="protein sequence ID" value="TuG1812G0700004973.01.T01"/>
    <property type="gene ID" value="TuG1812G0700004973.01"/>
</dbReference>
<dbReference type="InterPro" id="IPR015300">
    <property type="entry name" value="DNA-bd_pseudobarrel_sf"/>
</dbReference>
<keyword evidence="7" id="KW-1185">Reference proteome</keyword>
<evidence type="ECO:0000313" key="7">
    <source>
        <dbReference type="Proteomes" id="UP000015106"/>
    </source>
</evidence>
<keyword evidence="4" id="KW-0804">Transcription</keyword>
<keyword evidence="3" id="KW-0238">DNA-binding</keyword>
<protein>
    <submittedName>
        <fullName evidence="6">Uncharacterized protein</fullName>
    </submittedName>
</protein>
<sequence>MMKIPKEVASCLNTPKHGLARLRLGKESFRRTEYDTSLVDRLFFKQGWKKFLTRHDMRLALRY</sequence>
<evidence type="ECO:0000313" key="6">
    <source>
        <dbReference type="EnsemblPlants" id="TuG1812G0700004973.01.T01"/>
    </source>
</evidence>
<comment type="subcellular location">
    <subcellularLocation>
        <location evidence="1">Nucleus</location>
    </subcellularLocation>
</comment>
<dbReference type="EnsemblPlants" id="TuG1812G0700004973.01.T01">
    <property type="protein sequence ID" value="TuG1812G0700004973.01.T01"/>
    <property type="gene ID" value="TuG1812G0700004973.01"/>
</dbReference>
<dbReference type="GO" id="GO:0005634">
    <property type="term" value="C:nucleus"/>
    <property type="evidence" value="ECO:0007669"/>
    <property type="project" value="UniProtKB-SubCell"/>
</dbReference>
<reference evidence="6" key="3">
    <citation type="submission" date="2022-06" db="UniProtKB">
        <authorList>
            <consortium name="EnsemblPlants"/>
        </authorList>
    </citation>
    <scope>IDENTIFICATION</scope>
</reference>
<dbReference type="Proteomes" id="UP000015106">
    <property type="component" value="Chromosome 7"/>
</dbReference>